<reference evidence="3 4" key="2">
    <citation type="submission" date="2010-03" db="EMBL/GenBank/DDBJ databases">
        <authorList>
            <person name="Pajon A."/>
        </authorList>
    </citation>
    <scope>NUCLEOTIDE SEQUENCE [LARGE SCALE GENOMIC DNA]</scope>
    <source>
        <strain evidence="3 4">A2-162</strain>
    </source>
</reference>
<feature type="chain" id="PRO_5003061608" evidence="2">
    <location>
        <begin position="28"/>
        <end position="898"/>
    </location>
</feature>
<dbReference type="EMBL" id="FP929054">
    <property type="protein sequence ID" value="CBL23985.1"/>
    <property type="molecule type" value="Genomic_DNA"/>
</dbReference>
<dbReference type="Proteomes" id="UP000008955">
    <property type="component" value="Chromosome"/>
</dbReference>
<keyword evidence="4" id="KW-1185">Reference proteome</keyword>
<evidence type="ECO:0000313" key="3">
    <source>
        <dbReference type="EMBL" id="CBL23985.1"/>
    </source>
</evidence>
<dbReference type="AlphaFoldDB" id="D4LT77"/>
<organism evidence="3 4">
    <name type="scientific">Blautia obeum A2-162</name>
    <dbReference type="NCBI Taxonomy" id="657314"/>
    <lineage>
        <taxon>Bacteria</taxon>
        <taxon>Bacillati</taxon>
        <taxon>Bacillota</taxon>
        <taxon>Clostridia</taxon>
        <taxon>Lachnospirales</taxon>
        <taxon>Lachnospiraceae</taxon>
        <taxon>Blautia</taxon>
    </lineage>
</organism>
<protein>
    <submittedName>
        <fullName evidence="3">Uncharacterized protein</fullName>
    </submittedName>
</protein>
<name>D4LT77_9FIRM</name>
<evidence type="ECO:0000256" key="1">
    <source>
        <dbReference type="SAM" id="MobiDB-lite"/>
    </source>
</evidence>
<feature type="region of interest" description="Disordered" evidence="1">
    <location>
        <begin position="41"/>
        <end position="60"/>
    </location>
</feature>
<dbReference type="PATRIC" id="fig|657314.3.peg.2536"/>
<gene>
    <name evidence="3" type="ORF">CK5_26970</name>
</gene>
<dbReference type="KEGG" id="rob:CK5_26970"/>
<dbReference type="HOGENOM" id="CLU_322312_0_0_9"/>
<evidence type="ECO:0000256" key="2">
    <source>
        <dbReference type="SAM" id="SignalP"/>
    </source>
</evidence>
<feature type="compositionally biased region" description="Acidic residues" evidence="1">
    <location>
        <begin position="41"/>
        <end position="50"/>
    </location>
</feature>
<keyword evidence="2" id="KW-0732">Signal</keyword>
<reference evidence="3 4" key="1">
    <citation type="submission" date="2010-03" db="EMBL/GenBank/DDBJ databases">
        <title>The genome sequence of Ruminococcus obeum A2-162.</title>
        <authorList>
            <consortium name="metaHIT consortium -- http://www.metahit.eu/"/>
            <person name="Pajon A."/>
            <person name="Turner K."/>
            <person name="Parkhill J."/>
            <person name="Duncan S."/>
            <person name="Flint H."/>
        </authorList>
    </citation>
    <scope>NUCLEOTIDE SEQUENCE [LARGE SCALE GENOMIC DNA]</scope>
    <source>
        <strain evidence="3 4">A2-162</strain>
    </source>
</reference>
<evidence type="ECO:0000313" key="4">
    <source>
        <dbReference type="Proteomes" id="UP000008955"/>
    </source>
</evidence>
<sequence>MLNSKMKRSMAWIMTVAVMMTAVPVSAADFVQEADVEAPTEAAEVEEENTLSEANTGEDSYDSADIAIDDENDLDTENISIEDNTEDSDDVENVFSDGEEATISSIDAEEFADNSNTTVDELAEAFSVGTSNNDAPYSSIDRLENGTYTVTANVYVPGELNKVLVGTNAFLTNPKYPFGSGADKGKPTTAMYYNAELNVNDNDITVTLELKNPVFQAIQINDGSNVTVADKIYNDELSNSEIHTKYGKKIQTLTLKLKDFSGLYEFGDCKEFASILYTEGNSATEADAVWDVPLKLAVDFQGIGKEVKEEKNYFLNSELQIALVTKNALPEGTVSDMYEITSDATGKDGEVYQQFNTFLKENALNADNYGFRVFYVGLKDANGNNIEDIQQYKPTFYTQTTGFFSAYDGQTGQGMARMENGKLTTNIVYGSVGDAESDLAVFETENGEWDYTFKYEENAFTGGYVIIYDTNAAIPFKYHMEDDVTGAGFNYYGVSNTGYNSSQEEEATNYYRIIASKNKRGIGDETLETQLKEKSGYTKLNWNTYQVAAYSLLTDPATNDILALGGYHENKIEIELPIDEKEDYQIYKIVYDKKKENYSEITQVTDYISVSGKATILACGLEEEGSVKARTVQRLYGAATDNESYYGKRSRNTIQYYAVVSEGAVADKPSISNTTFTYDGTEKSLIPENQYYTVSGDVSKKLPGSYKVTVTLKDGYAWKDGTSDPIEFTWNIKALQTQKPVAVNDLAYNGKNQTGVKVGKGYNLAGTYTAKNVGSYKAKVLLAEGYEWSDGTTEPLTLTWSIAKAGQAVKTKVTTKSYTFTSLKKKAASFTIGASGQGTISYKVVKAPSKASKYISVSKTGKVTLKKKAPKGTYEIRVTAKANGTYNASARTIKVVVK</sequence>
<proteinExistence type="predicted"/>
<feature type="signal peptide" evidence="2">
    <location>
        <begin position="1"/>
        <end position="27"/>
    </location>
</feature>
<accession>D4LT77</accession>